<name>A0ABY7T7H3_9SPHI</name>
<keyword evidence="1" id="KW-0472">Membrane</keyword>
<reference evidence="2 3" key="1">
    <citation type="submission" date="2023-02" db="EMBL/GenBank/DDBJ databases">
        <title>Genome sequence of Mucilaginibacter jinjuensis strain KACC 16571.</title>
        <authorList>
            <person name="Kim S."/>
            <person name="Heo J."/>
            <person name="Kwon S.-W."/>
        </authorList>
    </citation>
    <scope>NUCLEOTIDE SEQUENCE [LARGE SCALE GENOMIC DNA]</scope>
    <source>
        <strain evidence="2 3">KACC 16571</strain>
    </source>
</reference>
<organism evidence="2 3">
    <name type="scientific">Mucilaginibacter jinjuensis</name>
    <dbReference type="NCBI Taxonomy" id="1176721"/>
    <lineage>
        <taxon>Bacteria</taxon>
        <taxon>Pseudomonadati</taxon>
        <taxon>Bacteroidota</taxon>
        <taxon>Sphingobacteriia</taxon>
        <taxon>Sphingobacteriales</taxon>
        <taxon>Sphingobacteriaceae</taxon>
        <taxon>Mucilaginibacter</taxon>
    </lineage>
</organism>
<keyword evidence="1" id="KW-1133">Transmembrane helix</keyword>
<feature type="transmembrane region" description="Helical" evidence="1">
    <location>
        <begin position="87"/>
        <end position="108"/>
    </location>
</feature>
<gene>
    <name evidence="2" type="ORF">PQO05_23990</name>
</gene>
<keyword evidence="1" id="KW-0812">Transmembrane</keyword>
<evidence type="ECO:0000256" key="1">
    <source>
        <dbReference type="SAM" id="Phobius"/>
    </source>
</evidence>
<dbReference type="RefSeq" id="WP_273629987.1">
    <property type="nucleotide sequence ID" value="NZ_CP117167.1"/>
</dbReference>
<evidence type="ECO:0000313" key="2">
    <source>
        <dbReference type="EMBL" id="WCT11796.1"/>
    </source>
</evidence>
<keyword evidence="3" id="KW-1185">Reference proteome</keyword>
<dbReference type="Proteomes" id="UP001216139">
    <property type="component" value="Chromosome"/>
</dbReference>
<sequence length="152" mass="16947">MFNKNNYVLKTPRTISGISQILDNNTLDRETLRREKTNKLFIGKVGSDSFYIISSSPIGISCAISGIITSADDASTEIRIETKLPKAFIVLFVVWSIFTSGAFVYAIISQGRPALSMIISFVIMIVLFRLLLSVMYSRSRDAAIKMIERLLA</sequence>
<dbReference type="EMBL" id="CP117167">
    <property type="protein sequence ID" value="WCT11796.1"/>
    <property type="molecule type" value="Genomic_DNA"/>
</dbReference>
<accession>A0ABY7T7H3</accession>
<feature type="transmembrane region" description="Helical" evidence="1">
    <location>
        <begin position="114"/>
        <end position="136"/>
    </location>
</feature>
<evidence type="ECO:0000313" key="3">
    <source>
        <dbReference type="Proteomes" id="UP001216139"/>
    </source>
</evidence>
<protein>
    <submittedName>
        <fullName evidence="2">Uncharacterized protein</fullName>
    </submittedName>
</protein>
<proteinExistence type="predicted"/>